<dbReference type="OrthoDB" id="1166655at2759"/>
<feature type="compositionally biased region" description="Basic and acidic residues" evidence="1">
    <location>
        <begin position="44"/>
        <end position="57"/>
    </location>
</feature>
<dbReference type="EMBL" id="PJQY01000647">
    <property type="protein sequence ID" value="PQQ09078.1"/>
    <property type="molecule type" value="Genomic_DNA"/>
</dbReference>
<gene>
    <name evidence="2" type="ORF">Pyn_00078</name>
</gene>
<evidence type="ECO:0000256" key="1">
    <source>
        <dbReference type="SAM" id="MobiDB-lite"/>
    </source>
</evidence>
<evidence type="ECO:0000313" key="2">
    <source>
        <dbReference type="EMBL" id="PQQ09078.1"/>
    </source>
</evidence>
<reference evidence="2 3" key="1">
    <citation type="submission" date="2018-02" db="EMBL/GenBank/DDBJ databases">
        <title>Draft genome of wild Prunus yedoensis var. nudiflora.</title>
        <authorList>
            <person name="Baek S."/>
            <person name="Kim J.-H."/>
            <person name="Choi K."/>
            <person name="Kim G.-B."/>
            <person name="Cho A."/>
            <person name="Jang H."/>
            <person name="Shin C.-H."/>
            <person name="Yu H.-J."/>
            <person name="Mun J.-H."/>
        </authorList>
    </citation>
    <scope>NUCLEOTIDE SEQUENCE [LARGE SCALE GENOMIC DNA]</scope>
    <source>
        <strain evidence="3">cv. Jeju island</strain>
        <tissue evidence="2">Leaf</tissue>
    </source>
</reference>
<feature type="compositionally biased region" description="Basic and acidic residues" evidence="1">
    <location>
        <begin position="1"/>
        <end position="36"/>
    </location>
</feature>
<evidence type="ECO:0000313" key="3">
    <source>
        <dbReference type="Proteomes" id="UP000250321"/>
    </source>
</evidence>
<name>A0A314YW73_PRUYE</name>
<accession>A0A314YW73</accession>
<comment type="caution">
    <text evidence="2">The sequence shown here is derived from an EMBL/GenBank/DDBJ whole genome shotgun (WGS) entry which is preliminary data.</text>
</comment>
<sequence>MASRQAKEERAEAAARPAADELRDVNKGRVYEEKTETTYTPTDELGRPAEQVHEEKPGVIGSVLKTVTGKLEQAKDAVVGKSHYESHVEEKAKETTGAAGRR</sequence>
<feature type="region of interest" description="Disordered" evidence="1">
    <location>
        <begin position="78"/>
        <end position="102"/>
    </location>
</feature>
<keyword evidence="3" id="KW-1185">Reference proteome</keyword>
<proteinExistence type="predicted"/>
<feature type="compositionally biased region" description="Basic and acidic residues" evidence="1">
    <location>
        <begin position="82"/>
        <end position="94"/>
    </location>
</feature>
<feature type="region of interest" description="Disordered" evidence="1">
    <location>
        <begin position="1"/>
        <end position="58"/>
    </location>
</feature>
<protein>
    <submittedName>
        <fullName evidence="2">Embryonic protein DC-8</fullName>
    </submittedName>
</protein>
<dbReference type="AlphaFoldDB" id="A0A314YW73"/>
<organism evidence="2 3">
    <name type="scientific">Prunus yedoensis var. nudiflora</name>
    <dbReference type="NCBI Taxonomy" id="2094558"/>
    <lineage>
        <taxon>Eukaryota</taxon>
        <taxon>Viridiplantae</taxon>
        <taxon>Streptophyta</taxon>
        <taxon>Embryophyta</taxon>
        <taxon>Tracheophyta</taxon>
        <taxon>Spermatophyta</taxon>
        <taxon>Magnoliopsida</taxon>
        <taxon>eudicotyledons</taxon>
        <taxon>Gunneridae</taxon>
        <taxon>Pentapetalae</taxon>
        <taxon>rosids</taxon>
        <taxon>fabids</taxon>
        <taxon>Rosales</taxon>
        <taxon>Rosaceae</taxon>
        <taxon>Amygdaloideae</taxon>
        <taxon>Amygdaleae</taxon>
        <taxon>Prunus</taxon>
    </lineage>
</organism>
<dbReference type="Proteomes" id="UP000250321">
    <property type="component" value="Unassembled WGS sequence"/>
</dbReference>